<evidence type="ECO:0000313" key="3">
    <source>
        <dbReference type="Proteomes" id="UP000566819"/>
    </source>
</evidence>
<comment type="caution">
    <text evidence="2">The sequence shown here is derived from an EMBL/GenBank/DDBJ whole genome shotgun (WGS) entry which is preliminary data.</text>
</comment>
<keyword evidence="3" id="KW-1185">Reference proteome</keyword>
<proteinExistence type="predicted"/>
<organism evidence="2 3">
    <name type="scientific">Cudoniella acicularis</name>
    <dbReference type="NCBI Taxonomy" id="354080"/>
    <lineage>
        <taxon>Eukaryota</taxon>
        <taxon>Fungi</taxon>
        <taxon>Dikarya</taxon>
        <taxon>Ascomycota</taxon>
        <taxon>Pezizomycotina</taxon>
        <taxon>Leotiomycetes</taxon>
        <taxon>Helotiales</taxon>
        <taxon>Tricladiaceae</taxon>
        <taxon>Cudoniella</taxon>
    </lineage>
</organism>
<dbReference type="PANTHER" id="PTHR24148:SF64">
    <property type="entry name" value="HETEROKARYON INCOMPATIBILITY DOMAIN-CONTAINING PROTEIN"/>
    <property type="match status" value="1"/>
</dbReference>
<feature type="domain" description="Heterokaryon incompatibility" evidence="1">
    <location>
        <begin position="52"/>
        <end position="182"/>
    </location>
</feature>
<evidence type="ECO:0000313" key="2">
    <source>
        <dbReference type="EMBL" id="KAF4624501.1"/>
    </source>
</evidence>
<reference evidence="2 3" key="1">
    <citation type="submission" date="2020-03" db="EMBL/GenBank/DDBJ databases">
        <title>Draft Genome Sequence of Cudoniella acicularis.</title>
        <authorList>
            <person name="Buettner E."/>
            <person name="Kellner H."/>
        </authorList>
    </citation>
    <scope>NUCLEOTIDE SEQUENCE [LARGE SCALE GENOMIC DNA]</scope>
    <source>
        <strain evidence="2 3">DSM 108380</strain>
    </source>
</reference>
<name>A0A8H4R9D6_9HELO</name>
<dbReference type="Pfam" id="PF06985">
    <property type="entry name" value="HET"/>
    <property type="match status" value="1"/>
</dbReference>
<dbReference type="AlphaFoldDB" id="A0A8H4R9D6"/>
<dbReference type="InterPro" id="IPR010730">
    <property type="entry name" value="HET"/>
</dbReference>
<dbReference type="PANTHER" id="PTHR24148">
    <property type="entry name" value="ANKYRIN REPEAT DOMAIN-CONTAINING PROTEIN 39 HOMOLOG-RELATED"/>
    <property type="match status" value="1"/>
</dbReference>
<evidence type="ECO:0000259" key="1">
    <source>
        <dbReference type="Pfam" id="PF06985"/>
    </source>
</evidence>
<dbReference type="EMBL" id="JAAMPI010001637">
    <property type="protein sequence ID" value="KAF4624501.1"/>
    <property type="molecule type" value="Genomic_DNA"/>
</dbReference>
<gene>
    <name evidence="2" type="ORF">G7Y89_g13670</name>
</gene>
<dbReference type="InterPro" id="IPR052895">
    <property type="entry name" value="HetReg/Transcr_Mod"/>
</dbReference>
<accession>A0A8H4R9D6</accession>
<dbReference type="OrthoDB" id="2157530at2759"/>
<sequence length="244" mass="28375">MHKPAHKNAKTLYRPLNKDRGEIRLIVLQPGSFHDPVKANIIHASLHSHPTYEALSYARGRPHITTTVRLSHQPPEHHEFQATTNLKPALRHLRYKDRVRTLWADAICINQEDDHGKASQIARMGKIYRQAENKCLWFGPEADGSNMAMDVINFYGEASEEEKNEILKNEKWDQHWRAVVPLMSMYDLDRVIRQRFPVWGVPEDKWKAWDRGHDNVTELNNPLTSMKKHGYLPLSNLLVILSKK</sequence>
<dbReference type="Proteomes" id="UP000566819">
    <property type="component" value="Unassembled WGS sequence"/>
</dbReference>
<protein>
    <recommendedName>
        <fullName evidence="1">Heterokaryon incompatibility domain-containing protein</fullName>
    </recommendedName>
</protein>